<reference evidence="1 2" key="1">
    <citation type="submission" date="2022-03" db="EMBL/GenBank/DDBJ databases">
        <title>Novel taxa within the pig intestine.</title>
        <authorList>
            <person name="Wylensek D."/>
            <person name="Bishof K."/>
            <person name="Afrizal A."/>
            <person name="Clavel T."/>
        </authorList>
    </citation>
    <scope>NUCLEOTIDE SEQUENCE [LARGE SCALE GENOMIC DNA]</scope>
    <source>
        <strain evidence="1 2">CLA-KB-P66</strain>
    </source>
</reference>
<protein>
    <submittedName>
        <fullName evidence="1">DUF721 domain-containing protein</fullName>
    </submittedName>
</protein>
<gene>
    <name evidence="1" type="ORF">MOX91_01325</name>
</gene>
<dbReference type="Proteomes" id="UP001275932">
    <property type="component" value="Unassembled WGS sequence"/>
</dbReference>
<evidence type="ECO:0000313" key="1">
    <source>
        <dbReference type="EMBL" id="MDX8414828.1"/>
    </source>
</evidence>
<proteinExistence type="predicted"/>
<accession>A0ABU4WE41</accession>
<evidence type="ECO:0000313" key="2">
    <source>
        <dbReference type="Proteomes" id="UP001275932"/>
    </source>
</evidence>
<keyword evidence="2" id="KW-1185">Reference proteome</keyword>
<dbReference type="Pfam" id="PF05258">
    <property type="entry name" value="DciA"/>
    <property type="match status" value="1"/>
</dbReference>
<name>A0ABU4WE41_9BACT</name>
<organism evidence="1 2">
    <name type="scientific">Intestinicryptomonas porci</name>
    <dbReference type="NCBI Taxonomy" id="2926320"/>
    <lineage>
        <taxon>Bacteria</taxon>
        <taxon>Pseudomonadati</taxon>
        <taxon>Verrucomicrobiota</taxon>
        <taxon>Opitutia</taxon>
        <taxon>Opitutales</taxon>
        <taxon>Intestinicryptomonaceae</taxon>
        <taxon>Intestinicryptomonas</taxon>
    </lineage>
</organism>
<dbReference type="InterPro" id="IPR007922">
    <property type="entry name" value="DciA-like"/>
</dbReference>
<comment type="caution">
    <text evidence="1">The sequence shown here is derived from an EMBL/GenBank/DDBJ whole genome shotgun (WGS) entry which is preliminary data.</text>
</comment>
<sequence length="118" mass="13151">MPLFEEDSDGILSAFRGLASGRNLGKAPQSPRESIDKILLDLKLSSSSPIKSVIENWANIVPQRFLGMSEPSDLGANILYVRTFNSTAKQELMFQERIILKKIRELGGCANIKKIKFL</sequence>
<dbReference type="RefSeq" id="WP_370396274.1">
    <property type="nucleotide sequence ID" value="NZ_JALBUT010000001.1"/>
</dbReference>
<dbReference type="EMBL" id="JALBUT010000001">
    <property type="protein sequence ID" value="MDX8414828.1"/>
    <property type="molecule type" value="Genomic_DNA"/>
</dbReference>